<reference evidence="11" key="1">
    <citation type="submission" date="2023-03" db="EMBL/GenBank/DDBJ databases">
        <title>Chromosome-level genomes of two armyworms, Mythimna separata and Mythimna loreyi, provide insights into the biosynthesis and reception of sex pheromones.</title>
        <authorList>
            <person name="Zhao H."/>
        </authorList>
    </citation>
    <scope>NUCLEOTIDE SEQUENCE</scope>
    <source>
        <strain evidence="11">BeijingLab</strain>
        <tissue evidence="11">Pupa</tissue>
    </source>
</reference>
<dbReference type="Proteomes" id="UP001231518">
    <property type="component" value="Chromosome 11"/>
</dbReference>
<keyword evidence="8 10" id="KW-0675">Receptor</keyword>
<organism evidence="11 12">
    <name type="scientific">Mythimna separata</name>
    <name type="common">Oriental armyworm</name>
    <name type="synonym">Pseudaletia separata</name>
    <dbReference type="NCBI Taxonomy" id="271217"/>
    <lineage>
        <taxon>Eukaryota</taxon>
        <taxon>Metazoa</taxon>
        <taxon>Ecdysozoa</taxon>
        <taxon>Arthropoda</taxon>
        <taxon>Hexapoda</taxon>
        <taxon>Insecta</taxon>
        <taxon>Pterygota</taxon>
        <taxon>Neoptera</taxon>
        <taxon>Endopterygota</taxon>
        <taxon>Lepidoptera</taxon>
        <taxon>Glossata</taxon>
        <taxon>Ditrysia</taxon>
        <taxon>Noctuoidea</taxon>
        <taxon>Noctuidae</taxon>
        <taxon>Noctuinae</taxon>
        <taxon>Hadenini</taxon>
        <taxon>Mythimna</taxon>
    </lineage>
</organism>
<evidence type="ECO:0000256" key="7">
    <source>
        <dbReference type="ARBA" id="ARBA00023136"/>
    </source>
</evidence>
<evidence type="ECO:0000256" key="6">
    <source>
        <dbReference type="ARBA" id="ARBA00022989"/>
    </source>
</evidence>
<evidence type="ECO:0000256" key="10">
    <source>
        <dbReference type="RuleBase" id="RU351113"/>
    </source>
</evidence>
<keyword evidence="7 10" id="KW-0472">Membrane</keyword>
<evidence type="ECO:0000313" key="12">
    <source>
        <dbReference type="Proteomes" id="UP001231518"/>
    </source>
</evidence>
<proteinExistence type="inferred from homology"/>
<evidence type="ECO:0000256" key="5">
    <source>
        <dbReference type="ARBA" id="ARBA00022725"/>
    </source>
</evidence>
<dbReference type="Pfam" id="PF02949">
    <property type="entry name" value="7tm_6"/>
    <property type="match status" value="1"/>
</dbReference>
<keyword evidence="9 10" id="KW-0807">Transducer</keyword>
<accession>A0AAD8DVX0</accession>
<feature type="transmembrane region" description="Helical" evidence="10">
    <location>
        <begin position="199"/>
        <end position="219"/>
    </location>
</feature>
<protein>
    <recommendedName>
        <fullName evidence="10">Odorant receptor</fullName>
    </recommendedName>
</protein>
<sequence>MKIFSSQEYFKTIGEWNDFDNVMRLPLFVQEILGQNVLDPTWNLKTRMAKQIFFIILITYVMIGTREFLKDATDITEIGEAYYTFQITFFFSVKYLLFINTRETFKKSYMMAKTSVLDIIRADSTEKLTEMLGKVKIVVRVLFAGVLCPVVMYLVVAFWHYVTGTRVTLSKTTSILMPMTTPYYEIGLVLHTIYLVEMAFTYCVIDLWFAVLMFSFCVASDSVVNKLKVESRGPDETELEYMDRLNNTLRSFYKNHAILMEYFNITSHMFKWPALIPLVSVLFAVCLILLCMTEQIQWMFLSNLVPIMFEIFAYNILGEQISSKGIQFYTTLLEFDWASMRLKDKKNYLIIISYMNKNFKMKTALGTELSLVTLTSVLKSGYQVFAMINTMET</sequence>
<feature type="transmembrane region" description="Helical" evidence="10">
    <location>
        <begin position="81"/>
        <end position="101"/>
    </location>
</feature>
<feature type="transmembrane region" description="Helical" evidence="10">
    <location>
        <begin position="52"/>
        <end position="69"/>
    </location>
</feature>
<evidence type="ECO:0000256" key="2">
    <source>
        <dbReference type="ARBA" id="ARBA00022475"/>
    </source>
</evidence>
<dbReference type="PANTHER" id="PTHR21137:SF35">
    <property type="entry name" value="ODORANT RECEPTOR 19A-RELATED"/>
    <property type="match status" value="1"/>
</dbReference>
<dbReference type="EMBL" id="JARGEI010000008">
    <property type="protein sequence ID" value="KAJ8727355.1"/>
    <property type="molecule type" value="Genomic_DNA"/>
</dbReference>
<dbReference type="GO" id="GO:0005549">
    <property type="term" value="F:odorant binding"/>
    <property type="evidence" value="ECO:0007669"/>
    <property type="project" value="InterPro"/>
</dbReference>
<name>A0AAD8DVX0_MYTSE</name>
<dbReference type="InterPro" id="IPR004117">
    <property type="entry name" value="7tm6_olfct_rcpt"/>
</dbReference>
<comment type="caution">
    <text evidence="11">The sequence shown here is derived from an EMBL/GenBank/DDBJ whole genome shotgun (WGS) entry which is preliminary data.</text>
</comment>
<evidence type="ECO:0000256" key="4">
    <source>
        <dbReference type="ARBA" id="ARBA00022692"/>
    </source>
</evidence>
<evidence type="ECO:0000256" key="3">
    <source>
        <dbReference type="ARBA" id="ARBA00022606"/>
    </source>
</evidence>
<keyword evidence="6 10" id="KW-1133">Transmembrane helix</keyword>
<feature type="transmembrane region" description="Helical" evidence="10">
    <location>
        <begin position="270"/>
        <end position="290"/>
    </location>
</feature>
<keyword evidence="5 10" id="KW-0552">Olfaction</keyword>
<evidence type="ECO:0000256" key="9">
    <source>
        <dbReference type="ARBA" id="ARBA00023224"/>
    </source>
</evidence>
<evidence type="ECO:0000256" key="1">
    <source>
        <dbReference type="ARBA" id="ARBA00004651"/>
    </source>
</evidence>
<keyword evidence="4 10" id="KW-0812">Transmembrane</keyword>
<dbReference type="PANTHER" id="PTHR21137">
    <property type="entry name" value="ODORANT RECEPTOR"/>
    <property type="match status" value="1"/>
</dbReference>
<dbReference type="GO" id="GO:0007165">
    <property type="term" value="P:signal transduction"/>
    <property type="evidence" value="ECO:0007669"/>
    <property type="project" value="UniProtKB-KW"/>
</dbReference>
<keyword evidence="2" id="KW-1003">Cell membrane</keyword>
<keyword evidence="12" id="KW-1185">Reference proteome</keyword>
<feature type="transmembrane region" description="Helical" evidence="10">
    <location>
        <begin position="296"/>
        <end position="317"/>
    </location>
</feature>
<keyword evidence="3 10" id="KW-0716">Sensory transduction</keyword>
<evidence type="ECO:0000313" key="11">
    <source>
        <dbReference type="EMBL" id="KAJ8727355.1"/>
    </source>
</evidence>
<gene>
    <name evidence="11" type="ORF">PYW07_001474</name>
</gene>
<feature type="transmembrane region" description="Helical" evidence="10">
    <location>
        <begin position="137"/>
        <end position="162"/>
    </location>
</feature>
<comment type="subcellular location">
    <subcellularLocation>
        <location evidence="1 10">Cell membrane</location>
        <topology evidence="1 10">Multi-pass membrane protein</topology>
    </subcellularLocation>
</comment>
<comment type="similarity">
    <text evidence="10">Belongs to the insect chemoreceptor superfamily. Heteromeric odorant receptor channel (TC 1.A.69) family.</text>
</comment>
<dbReference type="GO" id="GO:0005886">
    <property type="term" value="C:plasma membrane"/>
    <property type="evidence" value="ECO:0007669"/>
    <property type="project" value="UniProtKB-SubCell"/>
</dbReference>
<dbReference type="AlphaFoldDB" id="A0AAD8DVX0"/>
<dbReference type="GO" id="GO:0004984">
    <property type="term" value="F:olfactory receptor activity"/>
    <property type="evidence" value="ECO:0007669"/>
    <property type="project" value="InterPro"/>
</dbReference>
<comment type="caution">
    <text evidence="10">Lacks conserved residue(s) required for the propagation of feature annotation.</text>
</comment>
<evidence type="ECO:0000256" key="8">
    <source>
        <dbReference type="ARBA" id="ARBA00023170"/>
    </source>
</evidence>